<dbReference type="Proteomes" id="UP000661507">
    <property type="component" value="Unassembled WGS sequence"/>
</dbReference>
<comment type="caution">
    <text evidence="1">The sequence shown here is derived from an EMBL/GenBank/DDBJ whole genome shotgun (WGS) entry which is preliminary data.</text>
</comment>
<reference evidence="1" key="2">
    <citation type="submission" date="2020-09" db="EMBL/GenBank/DDBJ databases">
        <authorList>
            <person name="Sun Q."/>
            <person name="Zhou Y."/>
        </authorList>
    </citation>
    <scope>NUCLEOTIDE SEQUENCE</scope>
    <source>
        <strain evidence="1">CGMCC 1.3617</strain>
    </source>
</reference>
<gene>
    <name evidence="1" type="ORF">GCM10011320_45550</name>
</gene>
<sequence>MTFWEQGEMSTKDKDVAERRGFLKALGLGGAAVAATAGIAEAAGTYDPQRADSVPTGIARKEDQAERVKARYQANSADVQAFYRTNRYGG</sequence>
<accession>A0A917KW92</accession>
<proteinExistence type="predicted"/>
<dbReference type="InterPro" id="IPR019546">
    <property type="entry name" value="TAT_signal_bac_arc"/>
</dbReference>
<dbReference type="NCBIfam" id="TIGR01409">
    <property type="entry name" value="TAT_signal_seq"/>
    <property type="match status" value="1"/>
</dbReference>
<evidence type="ECO:0000313" key="2">
    <source>
        <dbReference type="Proteomes" id="UP000661507"/>
    </source>
</evidence>
<evidence type="ECO:0000313" key="1">
    <source>
        <dbReference type="EMBL" id="GGJ32786.1"/>
    </source>
</evidence>
<dbReference type="PROSITE" id="PS51318">
    <property type="entry name" value="TAT"/>
    <property type="match status" value="1"/>
</dbReference>
<dbReference type="EMBL" id="BMKW01000012">
    <property type="protein sequence ID" value="GGJ32786.1"/>
    <property type="molecule type" value="Genomic_DNA"/>
</dbReference>
<keyword evidence="2" id="KW-1185">Reference proteome</keyword>
<reference evidence="1" key="1">
    <citation type="journal article" date="2014" name="Int. J. Syst. Evol. Microbiol.">
        <title>Complete genome sequence of Corynebacterium casei LMG S-19264T (=DSM 44701T), isolated from a smear-ripened cheese.</title>
        <authorList>
            <consortium name="US DOE Joint Genome Institute (JGI-PGF)"/>
            <person name="Walter F."/>
            <person name="Albersmeier A."/>
            <person name="Kalinowski J."/>
            <person name="Ruckert C."/>
        </authorList>
    </citation>
    <scope>NUCLEOTIDE SEQUENCE</scope>
    <source>
        <strain evidence="1">CGMCC 1.3617</strain>
    </source>
</reference>
<dbReference type="AlphaFoldDB" id="A0A917KW92"/>
<evidence type="ECO:0008006" key="3">
    <source>
        <dbReference type="Google" id="ProtNLM"/>
    </source>
</evidence>
<organism evidence="1 2">
    <name type="scientific">Neoroseomonas lacus</name>
    <dbReference type="NCBI Taxonomy" id="287609"/>
    <lineage>
        <taxon>Bacteria</taxon>
        <taxon>Pseudomonadati</taxon>
        <taxon>Pseudomonadota</taxon>
        <taxon>Alphaproteobacteria</taxon>
        <taxon>Acetobacterales</taxon>
        <taxon>Acetobacteraceae</taxon>
        <taxon>Neoroseomonas</taxon>
    </lineage>
</organism>
<dbReference type="InterPro" id="IPR006311">
    <property type="entry name" value="TAT_signal"/>
</dbReference>
<name>A0A917KW92_9PROT</name>
<protein>
    <recommendedName>
        <fullName evidence="3">Twin-arginine translocation signal domain-containing protein</fullName>
    </recommendedName>
</protein>